<protein>
    <recommendedName>
        <fullName evidence="3">CCHC-type domain-containing protein</fullName>
    </recommendedName>
</protein>
<evidence type="ECO:0000256" key="2">
    <source>
        <dbReference type="SAM" id="Coils"/>
    </source>
</evidence>
<dbReference type="InterPro" id="IPR001878">
    <property type="entry name" value="Znf_CCHC"/>
</dbReference>
<reference evidence="4 5" key="1">
    <citation type="submission" date="2022-12" db="EMBL/GenBank/DDBJ databases">
        <title>Chromosome-level genome of Tegillarca granosa.</title>
        <authorList>
            <person name="Kim J."/>
        </authorList>
    </citation>
    <scope>NUCLEOTIDE SEQUENCE [LARGE SCALE GENOMIC DNA]</scope>
    <source>
        <strain evidence="4">Teg-2019</strain>
        <tissue evidence="4">Adductor muscle</tissue>
    </source>
</reference>
<keyword evidence="5" id="KW-1185">Reference proteome</keyword>
<accession>A0ABQ9F9R0</accession>
<dbReference type="EMBL" id="JARBDR010000376">
    <property type="protein sequence ID" value="KAJ8313351.1"/>
    <property type="molecule type" value="Genomic_DNA"/>
</dbReference>
<sequence>MLMQPGQQQYFRPEWSLNQWIVPRFQQRPCGRCGKFHVQQCFATKRMCFRCKKFGHYARMCRYDFEQNVSSIRVEMENTKQKQKSEKKKQRDRERIKKYYDNKRNLSMLPFSNLRSTAFNGIIDNACSIKQELSSTNFRLNNIKTEYLKTVTKLTNEVKQYKNRVKELEDLGGQNKNCDEQGDNRKFISLENRNEEIRLQQENHQHFINVLYHGHSQVLNELGECEHNLKSANIKNDQLEKEIQNMVYKLKESENENKNLNGQLQVLDNEILCLKQQLHLQSSGNFCRGHFSNRRYNRK</sequence>
<dbReference type="Proteomes" id="UP001217089">
    <property type="component" value="Unassembled WGS sequence"/>
</dbReference>
<evidence type="ECO:0000259" key="3">
    <source>
        <dbReference type="PROSITE" id="PS50158"/>
    </source>
</evidence>
<dbReference type="PROSITE" id="PS50158">
    <property type="entry name" value="ZF_CCHC"/>
    <property type="match status" value="1"/>
</dbReference>
<evidence type="ECO:0000256" key="1">
    <source>
        <dbReference type="PROSITE-ProRule" id="PRU00047"/>
    </source>
</evidence>
<organism evidence="4 5">
    <name type="scientific">Tegillarca granosa</name>
    <name type="common">Malaysian cockle</name>
    <name type="synonym">Anadara granosa</name>
    <dbReference type="NCBI Taxonomy" id="220873"/>
    <lineage>
        <taxon>Eukaryota</taxon>
        <taxon>Metazoa</taxon>
        <taxon>Spiralia</taxon>
        <taxon>Lophotrochozoa</taxon>
        <taxon>Mollusca</taxon>
        <taxon>Bivalvia</taxon>
        <taxon>Autobranchia</taxon>
        <taxon>Pteriomorphia</taxon>
        <taxon>Arcoida</taxon>
        <taxon>Arcoidea</taxon>
        <taxon>Arcidae</taxon>
        <taxon>Tegillarca</taxon>
    </lineage>
</organism>
<feature type="coiled-coil region" evidence="2">
    <location>
        <begin position="144"/>
        <end position="171"/>
    </location>
</feature>
<name>A0ABQ9F9R0_TEGGR</name>
<proteinExistence type="predicted"/>
<feature type="coiled-coil region" evidence="2">
    <location>
        <begin position="222"/>
        <end position="277"/>
    </location>
</feature>
<evidence type="ECO:0000313" key="5">
    <source>
        <dbReference type="Proteomes" id="UP001217089"/>
    </source>
</evidence>
<feature type="domain" description="CCHC-type" evidence="3">
    <location>
        <begin position="48"/>
        <end position="62"/>
    </location>
</feature>
<evidence type="ECO:0000313" key="4">
    <source>
        <dbReference type="EMBL" id="KAJ8313351.1"/>
    </source>
</evidence>
<keyword evidence="1" id="KW-0863">Zinc-finger</keyword>
<dbReference type="Gene3D" id="4.10.60.10">
    <property type="entry name" value="Zinc finger, CCHC-type"/>
    <property type="match status" value="1"/>
</dbReference>
<keyword evidence="1" id="KW-0479">Metal-binding</keyword>
<keyword evidence="1" id="KW-0862">Zinc</keyword>
<comment type="caution">
    <text evidence="4">The sequence shown here is derived from an EMBL/GenBank/DDBJ whole genome shotgun (WGS) entry which is preliminary data.</text>
</comment>
<keyword evidence="2" id="KW-0175">Coiled coil</keyword>
<gene>
    <name evidence="4" type="ORF">KUTeg_009137</name>
</gene>